<feature type="compositionally biased region" description="Basic and acidic residues" evidence="5">
    <location>
        <begin position="130"/>
        <end position="147"/>
    </location>
</feature>
<feature type="compositionally biased region" description="Polar residues" evidence="5">
    <location>
        <begin position="196"/>
        <end position="224"/>
    </location>
</feature>
<dbReference type="InterPro" id="IPR022092">
    <property type="entry name" value="TMF_DNA-bd"/>
</dbReference>
<dbReference type="EMBL" id="QGMI01000201">
    <property type="protein sequence ID" value="TVY45253.1"/>
    <property type="molecule type" value="Genomic_DNA"/>
</dbReference>
<evidence type="ECO:0000259" key="6">
    <source>
        <dbReference type="Pfam" id="PF12325"/>
    </source>
</evidence>
<dbReference type="OrthoDB" id="74178at2759"/>
<organism evidence="7 8">
    <name type="scientific">Lachnellula occidentalis</name>
    <dbReference type="NCBI Taxonomy" id="215460"/>
    <lineage>
        <taxon>Eukaryota</taxon>
        <taxon>Fungi</taxon>
        <taxon>Dikarya</taxon>
        <taxon>Ascomycota</taxon>
        <taxon>Pezizomycotina</taxon>
        <taxon>Leotiomycetes</taxon>
        <taxon>Helotiales</taxon>
        <taxon>Lachnaceae</taxon>
        <taxon>Lachnellula</taxon>
    </lineage>
</organism>
<evidence type="ECO:0000256" key="1">
    <source>
        <dbReference type="ARBA" id="ARBA00004555"/>
    </source>
</evidence>
<evidence type="ECO:0000256" key="2">
    <source>
        <dbReference type="ARBA" id="ARBA00023034"/>
    </source>
</evidence>
<accession>A0A8H8UEY7</accession>
<dbReference type="InterPro" id="IPR052602">
    <property type="entry name" value="Growth_transcription_reg"/>
</dbReference>
<name>A0A8H8UEY7_9HELO</name>
<feature type="domain" description="TATA element modulatory factor 1 TATA binding" evidence="6">
    <location>
        <begin position="768"/>
        <end position="881"/>
    </location>
</feature>
<keyword evidence="8" id="KW-1185">Reference proteome</keyword>
<feature type="compositionally biased region" description="Polar residues" evidence="5">
    <location>
        <begin position="686"/>
        <end position="699"/>
    </location>
</feature>
<evidence type="ECO:0000256" key="3">
    <source>
        <dbReference type="ARBA" id="ARBA00023054"/>
    </source>
</evidence>
<dbReference type="Proteomes" id="UP000443090">
    <property type="component" value="Unassembled WGS sequence"/>
</dbReference>
<feature type="coiled-coil region" evidence="4">
    <location>
        <begin position="265"/>
        <end position="624"/>
    </location>
</feature>
<feature type="region of interest" description="Disordered" evidence="5">
    <location>
        <begin position="648"/>
        <end position="669"/>
    </location>
</feature>
<evidence type="ECO:0000313" key="8">
    <source>
        <dbReference type="Proteomes" id="UP000443090"/>
    </source>
</evidence>
<keyword evidence="3 4" id="KW-0175">Coiled coil</keyword>
<dbReference type="PANTHER" id="PTHR46515:SF1">
    <property type="entry name" value="TATA ELEMENT MODULATORY FACTOR"/>
    <property type="match status" value="1"/>
</dbReference>
<dbReference type="Pfam" id="PF12325">
    <property type="entry name" value="TMF_TATA_bd"/>
    <property type="match status" value="1"/>
</dbReference>
<feature type="compositionally biased region" description="Low complexity" evidence="5">
    <location>
        <begin position="50"/>
        <end position="70"/>
    </location>
</feature>
<feature type="compositionally biased region" description="Basic and acidic residues" evidence="5">
    <location>
        <begin position="71"/>
        <end position="80"/>
    </location>
</feature>
<comment type="subcellular location">
    <subcellularLocation>
        <location evidence="1">Golgi apparatus</location>
    </subcellularLocation>
</comment>
<proteinExistence type="predicted"/>
<dbReference type="GO" id="GO:0005783">
    <property type="term" value="C:endoplasmic reticulum"/>
    <property type="evidence" value="ECO:0007669"/>
    <property type="project" value="TreeGrafter"/>
</dbReference>
<dbReference type="Pfam" id="PF12329">
    <property type="entry name" value="TMF_DNA_bd"/>
    <property type="match status" value="1"/>
</dbReference>
<comment type="caution">
    <text evidence="7">The sequence shown here is derived from an EMBL/GenBank/DDBJ whole genome shotgun (WGS) entry which is preliminary data.</text>
</comment>
<feature type="compositionally biased region" description="Polar residues" evidence="5">
    <location>
        <begin position="101"/>
        <end position="126"/>
    </location>
</feature>
<sequence>MAAPSKQSSSRWGSFLQQAVAGVESRLDTILAEGDEATTPTPAKKPTPTPATIATAKSESVSRTSSTSNRTNDRLQERLARAIAAKNSAQKGEKEKGDTLVASTTPSRTGSPVTATNSPRQSTDVGSRSVDSKDVGDKAASEPRGDDSQTESRPSVDAPSIAVQPGSPRIQPADTELETNGLGTTVEAEASPRPSGESTRSSIPRASTDSTRPSGSFPRSSTEVHNSELLETVEAALKSPEEYDALLKQLQSDFEKSELQRQEEVHDYIERIDALQSKLQYLAKESVEAARKASSASPAGSLEKKLADKEQQVALLMEEGQSLSKKELTHMTTIKKLRAKIQENNKAISEAKTKQEKAERDAASVIERLRRAQASERQLGEKQKQIAQLQKDVESLKSERDAKDSTITDLRQQLEEAANQETEAENKRANEALDVERRKVADLEEDLANLSIEKSLVYDRSQSQIRELKEKMDKDAERARVAELEMKNEQHMLESKLEVMRARAEEASSGTTGDAQAKLLRQIETLQSQYAVASDNWQGIEASLVARATNLEKERDEAAKREADIRRKAREVTLRAKRNEEELEETRSKLPSFEQELTEYKSKLDTLQKKAEASESALIEARAVLVQEKQAWQMELLQRVEEERNKWQEETSGSLGHSRAESPVPSQRRGLTTEFLGLQNLQMKRTSARSITSSDQPSAFNGRRTPVVPLGRISGNGTPTRQDSAQSYKDNGERADTPSIHTTDHDQDDFFENNISTSPQQTINDMVSVSTAGAGPTVQLVERMSSAVRRLESEKVATKEDLARLSAQRDEARAEIVALMREVQAKRDAETKVGELEKEMGNMNDRYQTTLEMLGEKSEMVDELRSDIDDIKAMYRELVERTVK</sequence>
<feature type="compositionally biased region" description="Polar residues" evidence="5">
    <location>
        <begin position="715"/>
        <end position="729"/>
    </location>
</feature>
<feature type="coiled-coil region" evidence="4">
    <location>
        <begin position="781"/>
        <end position="881"/>
    </location>
</feature>
<evidence type="ECO:0000313" key="7">
    <source>
        <dbReference type="EMBL" id="TVY45253.1"/>
    </source>
</evidence>
<feature type="region of interest" description="Disordered" evidence="5">
    <location>
        <begin position="31"/>
        <end position="228"/>
    </location>
</feature>
<dbReference type="AlphaFoldDB" id="A0A8H8UEY7"/>
<dbReference type="PANTHER" id="PTHR46515">
    <property type="entry name" value="TATA ELEMENT MODULATORY FACTOR TMF1"/>
    <property type="match status" value="1"/>
</dbReference>
<dbReference type="GO" id="GO:0005794">
    <property type="term" value="C:Golgi apparatus"/>
    <property type="evidence" value="ECO:0007669"/>
    <property type="project" value="UniProtKB-SubCell"/>
</dbReference>
<gene>
    <name evidence="7" type="primary">TMF1</name>
    <name evidence="7" type="ORF">LOCC1_G002914</name>
</gene>
<evidence type="ECO:0000256" key="5">
    <source>
        <dbReference type="SAM" id="MobiDB-lite"/>
    </source>
</evidence>
<dbReference type="InterPro" id="IPR022091">
    <property type="entry name" value="TMF_TATA-bd"/>
</dbReference>
<feature type="region of interest" description="Disordered" evidence="5">
    <location>
        <begin position="686"/>
        <end position="748"/>
    </location>
</feature>
<evidence type="ECO:0000256" key="4">
    <source>
        <dbReference type="SAM" id="Coils"/>
    </source>
</evidence>
<reference evidence="7 8" key="1">
    <citation type="submission" date="2018-05" db="EMBL/GenBank/DDBJ databases">
        <title>Genome sequencing and assembly of the regulated plant pathogen Lachnellula willkommii and related sister species for the development of diagnostic species identification markers.</title>
        <authorList>
            <person name="Giroux E."/>
            <person name="Bilodeau G."/>
        </authorList>
    </citation>
    <scope>NUCLEOTIDE SEQUENCE [LARGE SCALE GENOMIC DNA]</scope>
    <source>
        <strain evidence="7 8">CBS 160.35</strain>
    </source>
</reference>
<keyword evidence="2" id="KW-0333">Golgi apparatus</keyword>
<protein>
    <submittedName>
        <fullName evidence="7">TATA element modulatory factor</fullName>
    </submittedName>
</protein>